<reference evidence="2 3" key="1">
    <citation type="submission" date="2016-10" db="EMBL/GenBank/DDBJ databases">
        <authorList>
            <person name="de Groot N.N."/>
        </authorList>
    </citation>
    <scope>NUCLEOTIDE SEQUENCE [LARGE SCALE GENOMIC DNA]</scope>
    <source>
        <strain evidence="2 3">DSM 1736</strain>
    </source>
</reference>
<evidence type="ECO:0000313" key="3">
    <source>
        <dbReference type="Proteomes" id="UP000214880"/>
    </source>
</evidence>
<dbReference type="STRING" id="146817.SAMN04488502_108102"/>
<dbReference type="InterPro" id="IPR036704">
    <property type="entry name" value="RraA/RraA-like_sf"/>
</dbReference>
<dbReference type="InterPro" id="IPR003329">
    <property type="entry name" value="Cytidylyl_trans"/>
</dbReference>
<dbReference type="Proteomes" id="UP000214880">
    <property type="component" value="Unassembled WGS sequence"/>
</dbReference>
<organism evidence="2 3">
    <name type="scientific">Dendrosporobacter quercicolus</name>
    <dbReference type="NCBI Taxonomy" id="146817"/>
    <lineage>
        <taxon>Bacteria</taxon>
        <taxon>Bacillati</taxon>
        <taxon>Bacillota</taxon>
        <taxon>Negativicutes</taxon>
        <taxon>Selenomonadales</taxon>
        <taxon>Sporomusaceae</taxon>
        <taxon>Dendrosporobacter</taxon>
    </lineage>
</organism>
<dbReference type="OrthoDB" id="9805604at2"/>
<dbReference type="InterPro" id="IPR029044">
    <property type="entry name" value="Nucleotide-diphossugar_trans"/>
</dbReference>
<keyword evidence="1" id="KW-0479">Metal-binding</keyword>
<evidence type="ECO:0000256" key="1">
    <source>
        <dbReference type="PIRSR" id="PIRSR605493-1"/>
    </source>
</evidence>
<dbReference type="SUPFAM" id="SSF89562">
    <property type="entry name" value="RraA-like"/>
    <property type="match status" value="1"/>
</dbReference>
<feature type="binding site" evidence="1">
    <location>
        <position position="333"/>
    </location>
    <ligand>
        <name>Mg(2+)</name>
        <dbReference type="ChEBI" id="CHEBI:18420"/>
    </ligand>
</feature>
<dbReference type="GO" id="GO:0046872">
    <property type="term" value="F:metal ion binding"/>
    <property type="evidence" value="ECO:0007669"/>
    <property type="project" value="UniProtKB-KW"/>
</dbReference>
<sequence length="432" mass="48465">MKVVAFLPAKGSSERVENKNTKLLDGKPLFLHTLEKLMHCDFIDEVYLDSESEEIFALASNVNAKFLRRDRTLASNKTDGHQLFHNEAKKVSADIYIQILCTSPFIKIETIKKGVEVLKNSSNYDSVVLMRKEKQYLWSNGQPLYDKDHIPNSIDLPDSIIETMGLYIVRKEIALSKKMRFGDNVFFLEADATEAIDVNYPDDFILASFIAAGMREKERQLFKNLNSLLTSSILSDILDDLGMPDNITSKLSLNLPNKKILGRAKTLKLRRLEENEDYQGIYRALDSYATIIPNDIIVVENECSEFAYFGELNANLAIRAGAVAAIIDGKTRDTKGVSDLDFPVFAKQTTCKDVRKRATVESINKKISLCGIEVTPGDLIFGDNDGIVVIPSKYETLIINKALETLNKEKNVLLHITTGYSTDNILKNTGGF</sequence>
<gene>
    <name evidence="2" type="ORF">SAMN04488502_108102</name>
</gene>
<dbReference type="Gene3D" id="3.50.30.40">
    <property type="entry name" value="Ribonuclease E inhibitor RraA/RraA-like"/>
    <property type="match status" value="1"/>
</dbReference>
<dbReference type="GO" id="GO:0008781">
    <property type="term" value="F:N-acylneuraminate cytidylyltransferase activity"/>
    <property type="evidence" value="ECO:0007669"/>
    <property type="project" value="TreeGrafter"/>
</dbReference>
<dbReference type="Gene3D" id="3.90.550.10">
    <property type="entry name" value="Spore Coat Polysaccharide Biosynthesis Protein SpsA, Chain A"/>
    <property type="match status" value="1"/>
</dbReference>
<protein>
    <submittedName>
        <fullName evidence="2">CMP-N-acetylneuraminic acid synthetase</fullName>
    </submittedName>
</protein>
<dbReference type="CDD" id="cd02513">
    <property type="entry name" value="CMP-NeuAc_Synthase"/>
    <property type="match status" value="1"/>
</dbReference>
<dbReference type="InterPro" id="IPR005493">
    <property type="entry name" value="RraA/RraA-like"/>
</dbReference>
<feature type="binding site" evidence="1">
    <location>
        <position position="332"/>
    </location>
    <ligand>
        <name>substrate</name>
    </ligand>
</feature>
<dbReference type="Pfam" id="PF02348">
    <property type="entry name" value="CTP_transf_3"/>
    <property type="match status" value="1"/>
</dbReference>
<dbReference type="CDD" id="cd16841">
    <property type="entry name" value="RraA_family"/>
    <property type="match status" value="1"/>
</dbReference>
<dbReference type="EMBL" id="FNHB01000008">
    <property type="protein sequence ID" value="SDM88485.1"/>
    <property type="molecule type" value="Genomic_DNA"/>
</dbReference>
<accession>A0A1G9WWN5</accession>
<dbReference type="RefSeq" id="WP_092074322.1">
    <property type="nucleotide sequence ID" value="NZ_FNHB01000008.1"/>
</dbReference>
<comment type="cofactor">
    <cofactor evidence="1">
        <name>Mg(2+)</name>
        <dbReference type="ChEBI" id="CHEBI:18420"/>
    </cofactor>
</comment>
<proteinExistence type="predicted"/>
<dbReference type="PANTHER" id="PTHR21485:SF6">
    <property type="entry name" value="N-ACYLNEURAMINATE CYTIDYLYLTRANSFERASE-RELATED"/>
    <property type="match status" value="1"/>
</dbReference>
<dbReference type="AlphaFoldDB" id="A0A1G9WWN5"/>
<keyword evidence="3" id="KW-1185">Reference proteome</keyword>
<dbReference type="PANTHER" id="PTHR21485">
    <property type="entry name" value="HAD SUPERFAMILY MEMBERS CMAS AND KDSC"/>
    <property type="match status" value="1"/>
</dbReference>
<name>A0A1G9WWN5_9FIRM</name>
<evidence type="ECO:0000313" key="2">
    <source>
        <dbReference type="EMBL" id="SDM88485.1"/>
    </source>
</evidence>
<dbReference type="SUPFAM" id="SSF53448">
    <property type="entry name" value="Nucleotide-diphospho-sugar transferases"/>
    <property type="match status" value="1"/>
</dbReference>
<dbReference type="Pfam" id="PF03737">
    <property type="entry name" value="RraA-like"/>
    <property type="match status" value="1"/>
</dbReference>
<keyword evidence="1" id="KW-0460">Magnesium</keyword>
<dbReference type="InterPro" id="IPR050793">
    <property type="entry name" value="CMP-NeuNAc_synthase"/>
</dbReference>